<gene>
    <name evidence="2" type="ORF">GF068_21930</name>
</gene>
<evidence type="ECO:0000313" key="3">
    <source>
        <dbReference type="Proteomes" id="UP000440224"/>
    </source>
</evidence>
<reference evidence="2 3" key="1">
    <citation type="submission" date="2019-10" db="EMBL/GenBank/DDBJ databases">
        <title>A soil myxobacterium in the family Polyangiaceae.</title>
        <authorList>
            <person name="Li Y."/>
            <person name="Wang J."/>
        </authorList>
    </citation>
    <scope>NUCLEOTIDE SEQUENCE [LARGE SCALE GENOMIC DNA]</scope>
    <source>
        <strain evidence="2 3">DSM 14734</strain>
    </source>
</reference>
<feature type="signal peptide" evidence="1">
    <location>
        <begin position="1"/>
        <end position="24"/>
    </location>
</feature>
<evidence type="ECO:0000256" key="1">
    <source>
        <dbReference type="SAM" id="SignalP"/>
    </source>
</evidence>
<comment type="caution">
    <text evidence="2">The sequence shown here is derived from an EMBL/GenBank/DDBJ whole genome shotgun (WGS) entry which is preliminary data.</text>
</comment>
<dbReference type="Proteomes" id="UP000440224">
    <property type="component" value="Unassembled WGS sequence"/>
</dbReference>
<dbReference type="EMBL" id="WJIE01000006">
    <property type="protein sequence ID" value="MRG94557.1"/>
    <property type="molecule type" value="Genomic_DNA"/>
</dbReference>
<protein>
    <submittedName>
        <fullName evidence="2">Uncharacterized protein</fullName>
    </submittedName>
</protein>
<keyword evidence="3" id="KW-1185">Reference proteome</keyword>
<keyword evidence="1" id="KW-0732">Signal</keyword>
<accession>A0A6N7PSD2</accession>
<dbReference type="OrthoDB" id="5520329at2"/>
<dbReference type="RefSeq" id="WP_153821396.1">
    <property type="nucleotide sequence ID" value="NZ_WJIE01000006.1"/>
</dbReference>
<sequence>MHSKLSGCVLLGVLLGAFVGTVQGCGSEPFDFPCEPAFPCREPDICVDGLCVLPDAGTDASDAGETSAIGCTGPCIPRGPDGWSDPRAVWIGDASKAPTFCPENMDMGLRTRAFADLEWEYGTCEPCGCTAPTGTCTTLPETIEVRAALCAQQGTALPFGGPDGWDGSCTNANAIPAGAMCGGTLCAQSLAVSPLGPPVEDGCEPVVIPAEKPPHAGTPTMSGPTWTWKTHAISCYLPTCEDPKEACMRTLAPLPEGFAHCVSLSGFHACPETWNAKELVAYDDDKAGAIDGRACTACECGAPAGGACLARVRTFEDGACAKLISDDAISSSVEQCSNVSIAGLAIGSKEITPPEYIPGACATSGGEPTGAVVPNPDRATTFCCRALDA</sequence>
<feature type="chain" id="PRO_5026666361" evidence="1">
    <location>
        <begin position="25"/>
        <end position="389"/>
    </location>
</feature>
<proteinExistence type="predicted"/>
<dbReference type="PROSITE" id="PS51257">
    <property type="entry name" value="PROKAR_LIPOPROTEIN"/>
    <property type="match status" value="1"/>
</dbReference>
<organism evidence="2 3">
    <name type="scientific">Polyangium spumosum</name>
    <dbReference type="NCBI Taxonomy" id="889282"/>
    <lineage>
        <taxon>Bacteria</taxon>
        <taxon>Pseudomonadati</taxon>
        <taxon>Myxococcota</taxon>
        <taxon>Polyangia</taxon>
        <taxon>Polyangiales</taxon>
        <taxon>Polyangiaceae</taxon>
        <taxon>Polyangium</taxon>
    </lineage>
</organism>
<evidence type="ECO:0000313" key="2">
    <source>
        <dbReference type="EMBL" id="MRG94557.1"/>
    </source>
</evidence>
<dbReference type="AlphaFoldDB" id="A0A6N7PSD2"/>
<name>A0A6N7PSD2_9BACT</name>